<dbReference type="Proteomes" id="UP001497623">
    <property type="component" value="Unassembled WGS sequence"/>
</dbReference>
<feature type="domain" description="Carboxylesterase type B" evidence="5">
    <location>
        <begin position="19"/>
        <end position="444"/>
    </location>
</feature>
<evidence type="ECO:0000313" key="7">
    <source>
        <dbReference type="Proteomes" id="UP001497623"/>
    </source>
</evidence>
<dbReference type="PANTHER" id="PTHR43903">
    <property type="entry name" value="NEUROLIGIN"/>
    <property type="match status" value="1"/>
</dbReference>
<organism evidence="6 7">
    <name type="scientific">Meganyctiphanes norvegica</name>
    <name type="common">Northern krill</name>
    <name type="synonym">Thysanopoda norvegica</name>
    <dbReference type="NCBI Taxonomy" id="48144"/>
    <lineage>
        <taxon>Eukaryota</taxon>
        <taxon>Metazoa</taxon>
        <taxon>Ecdysozoa</taxon>
        <taxon>Arthropoda</taxon>
        <taxon>Crustacea</taxon>
        <taxon>Multicrustacea</taxon>
        <taxon>Malacostraca</taxon>
        <taxon>Eumalacostraca</taxon>
        <taxon>Eucarida</taxon>
        <taxon>Euphausiacea</taxon>
        <taxon>Euphausiidae</taxon>
        <taxon>Meganyctiphanes</taxon>
    </lineage>
</organism>
<dbReference type="Pfam" id="PF00135">
    <property type="entry name" value="COesterase"/>
    <property type="match status" value="1"/>
</dbReference>
<name>A0AAV2RB41_MEGNR</name>
<evidence type="ECO:0000256" key="2">
    <source>
        <dbReference type="ARBA" id="ARBA00010515"/>
    </source>
</evidence>
<feature type="non-terminal residue" evidence="6">
    <location>
        <position position="1"/>
    </location>
</feature>
<dbReference type="AlphaFoldDB" id="A0AAV2RB41"/>
<reference evidence="6 7" key="1">
    <citation type="submission" date="2024-05" db="EMBL/GenBank/DDBJ databases">
        <authorList>
            <person name="Wallberg A."/>
        </authorList>
    </citation>
    <scope>NUCLEOTIDE SEQUENCE [LARGE SCALE GENOMIC DNA]</scope>
</reference>
<dbReference type="GO" id="GO:0016787">
    <property type="term" value="F:hydrolase activity"/>
    <property type="evidence" value="ECO:0007669"/>
    <property type="project" value="InterPro"/>
</dbReference>
<comment type="caution">
    <text evidence="6">The sequence shown here is derived from an EMBL/GenBank/DDBJ whole genome shotgun (WGS) entry which is preliminary data.</text>
</comment>
<dbReference type="InterPro" id="IPR051093">
    <property type="entry name" value="Neuroligin/BSAL"/>
</dbReference>
<dbReference type="InterPro" id="IPR002168">
    <property type="entry name" value="Lipase_GDXG_HIS_AS"/>
</dbReference>
<comment type="similarity">
    <text evidence="1">Belongs to the type-B carboxylesterase/lipase family.</text>
</comment>
<sequence>PIVGRQQQDSGQFQFADLPTSLGTVSGTIELSEAPTFPPSPGRHYYAFRGIPYVAPPVGDLRWEAPQELSGPLSGGRLDATHFRAVCPQFDPDTDQVVGDEDCLYLNVYTPFLPGESQERLPVLVFLHGGSYMRGSANSHGAQRLMREDIIVVTVGYRLGALGFLSTGESTIPGNYGLLDQVAALQWVQRHIQEFGGEPSRVTLGGFASGASATHLHTLSPLSRGLFQSAIMMSGAGNCVWSVAHDPYEAAMDLAYDLECSTWSYAAMRECLMGKSYRQLIQAQAKEHKFVLWPMLYRPIVDKYLRDNPFLPEPLHVLMASPPPVPMPLLLGGSSYDGLIFALNSIIFSEAPGSPSQIYEEATHYTLRSMWPNVTADPAVADVVAEVLKTYYYSPQAKDNINTLLDEMTQAFTDMFFTSCIWDAAAHMAASSRAPVYTYVMGYHE</sequence>
<feature type="non-terminal residue" evidence="6">
    <location>
        <position position="445"/>
    </location>
</feature>
<evidence type="ECO:0000256" key="1">
    <source>
        <dbReference type="ARBA" id="ARBA00005964"/>
    </source>
</evidence>
<dbReference type="EMBL" id="CAXKWB010018316">
    <property type="protein sequence ID" value="CAL4120690.1"/>
    <property type="molecule type" value="Genomic_DNA"/>
</dbReference>
<dbReference type="InterPro" id="IPR002018">
    <property type="entry name" value="CarbesteraseB"/>
</dbReference>
<comment type="similarity">
    <text evidence="2">Belongs to the 'GDXG' lipolytic enzyme family.</text>
</comment>
<evidence type="ECO:0000256" key="4">
    <source>
        <dbReference type="ARBA" id="ARBA00023180"/>
    </source>
</evidence>
<gene>
    <name evidence="6" type="ORF">MNOR_LOCUS22094</name>
</gene>
<dbReference type="InterPro" id="IPR029058">
    <property type="entry name" value="AB_hydrolase_fold"/>
</dbReference>
<keyword evidence="4" id="KW-0325">Glycoprotein</keyword>
<keyword evidence="3" id="KW-0732">Signal</keyword>
<dbReference type="Gene3D" id="3.40.50.1820">
    <property type="entry name" value="alpha/beta hydrolase"/>
    <property type="match status" value="1"/>
</dbReference>
<evidence type="ECO:0000259" key="5">
    <source>
        <dbReference type="Pfam" id="PF00135"/>
    </source>
</evidence>
<keyword evidence="7" id="KW-1185">Reference proteome</keyword>
<dbReference type="SUPFAM" id="SSF53474">
    <property type="entry name" value="alpha/beta-Hydrolases"/>
    <property type="match status" value="1"/>
</dbReference>
<dbReference type="InterPro" id="IPR019819">
    <property type="entry name" value="Carboxylesterase_B_CS"/>
</dbReference>
<accession>A0AAV2RB41</accession>
<protein>
    <recommendedName>
        <fullName evidence="5">Carboxylesterase type B domain-containing protein</fullName>
    </recommendedName>
</protein>
<dbReference type="PROSITE" id="PS01173">
    <property type="entry name" value="LIPASE_GDXG_HIS"/>
    <property type="match status" value="1"/>
</dbReference>
<evidence type="ECO:0000313" key="6">
    <source>
        <dbReference type="EMBL" id="CAL4120690.1"/>
    </source>
</evidence>
<proteinExistence type="inferred from homology"/>
<dbReference type="PROSITE" id="PS00941">
    <property type="entry name" value="CARBOXYLESTERASE_B_2"/>
    <property type="match status" value="1"/>
</dbReference>
<evidence type="ECO:0000256" key="3">
    <source>
        <dbReference type="ARBA" id="ARBA00022729"/>
    </source>
</evidence>